<keyword evidence="3" id="KW-1185">Reference proteome</keyword>
<dbReference type="EMBL" id="BGPR01000787">
    <property type="protein sequence ID" value="GBM35527.1"/>
    <property type="molecule type" value="Genomic_DNA"/>
</dbReference>
<sequence>MVRSRHRGRKVPGPKPASTKEPIMVYDKSARVKCPNNVAQKLREEVPAQALLLPSDNSSKLRGLSQNNPRNASKRDEIFVHPPYSPDLAPSDFHPFFKLKEFLGGERFGSDEELENAVTTWLNELAAEEYDMGILQLVYRYDKCLNVGGDYAEK</sequence>
<evidence type="ECO:0000313" key="2">
    <source>
        <dbReference type="EMBL" id="GBM35527.1"/>
    </source>
</evidence>
<feature type="compositionally biased region" description="Polar residues" evidence="1">
    <location>
        <begin position="55"/>
        <end position="71"/>
    </location>
</feature>
<dbReference type="Proteomes" id="UP000499080">
    <property type="component" value="Unassembled WGS sequence"/>
</dbReference>
<feature type="compositionally biased region" description="Basic residues" evidence="1">
    <location>
        <begin position="1"/>
        <end position="12"/>
    </location>
</feature>
<dbReference type="GO" id="GO:0003676">
    <property type="term" value="F:nucleic acid binding"/>
    <property type="evidence" value="ECO:0007669"/>
    <property type="project" value="InterPro"/>
</dbReference>
<organism evidence="2 3">
    <name type="scientific">Araneus ventricosus</name>
    <name type="common">Orbweaver spider</name>
    <name type="synonym">Epeira ventricosa</name>
    <dbReference type="NCBI Taxonomy" id="182803"/>
    <lineage>
        <taxon>Eukaryota</taxon>
        <taxon>Metazoa</taxon>
        <taxon>Ecdysozoa</taxon>
        <taxon>Arthropoda</taxon>
        <taxon>Chelicerata</taxon>
        <taxon>Arachnida</taxon>
        <taxon>Araneae</taxon>
        <taxon>Araneomorphae</taxon>
        <taxon>Entelegynae</taxon>
        <taxon>Araneoidea</taxon>
        <taxon>Araneidae</taxon>
        <taxon>Araneus</taxon>
    </lineage>
</organism>
<dbReference type="InterPro" id="IPR052709">
    <property type="entry name" value="Transposase-MT_Hybrid"/>
</dbReference>
<dbReference type="PANTHER" id="PTHR46060">
    <property type="entry name" value="MARINER MOS1 TRANSPOSASE-LIKE PROTEIN"/>
    <property type="match status" value="1"/>
</dbReference>
<gene>
    <name evidence="2" type="ORF">AVEN_106756_1</name>
</gene>
<dbReference type="PANTHER" id="PTHR46060:SF1">
    <property type="entry name" value="MARINER MOS1 TRANSPOSASE-LIKE PROTEIN"/>
    <property type="match status" value="1"/>
</dbReference>
<dbReference type="InterPro" id="IPR036397">
    <property type="entry name" value="RNaseH_sf"/>
</dbReference>
<evidence type="ECO:0000313" key="3">
    <source>
        <dbReference type="Proteomes" id="UP000499080"/>
    </source>
</evidence>
<evidence type="ECO:0000256" key="1">
    <source>
        <dbReference type="SAM" id="MobiDB-lite"/>
    </source>
</evidence>
<feature type="region of interest" description="Disordered" evidence="1">
    <location>
        <begin position="1"/>
        <end position="23"/>
    </location>
</feature>
<protein>
    <recommendedName>
        <fullName evidence="4">Histone-lysine N-methyltransferase SETMAR</fullName>
    </recommendedName>
</protein>
<proteinExistence type="predicted"/>
<reference evidence="2 3" key="1">
    <citation type="journal article" date="2019" name="Sci. Rep.">
        <title>Orb-weaving spider Araneus ventricosus genome elucidates the spidroin gene catalogue.</title>
        <authorList>
            <person name="Kono N."/>
            <person name="Nakamura H."/>
            <person name="Ohtoshi R."/>
            <person name="Moran D.A.P."/>
            <person name="Shinohara A."/>
            <person name="Yoshida Y."/>
            <person name="Fujiwara M."/>
            <person name="Mori M."/>
            <person name="Tomita M."/>
            <person name="Arakawa K."/>
        </authorList>
    </citation>
    <scope>NUCLEOTIDE SEQUENCE [LARGE SCALE GENOMIC DNA]</scope>
</reference>
<feature type="region of interest" description="Disordered" evidence="1">
    <location>
        <begin position="53"/>
        <end position="81"/>
    </location>
</feature>
<dbReference type="OrthoDB" id="5847583at2759"/>
<dbReference type="AlphaFoldDB" id="A0A4Y2F465"/>
<comment type="caution">
    <text evidence="2">The sequence shown here is derived from an EMBL/GenBank/DDBJ whole genome shotgun (WGS) entry which is preliminary data.</text>
</comment>
<name>A0A4Y2F465_ARAVE</name>
<dbReference type="Gene3D" id="3.30.420.10">
    <property type="entry name" value="Ribonuclease H-like superfamily/Ribonuclease H"/>
    <property type="match status" value="1"/>
</dbReference>
<evidence type="ECO:0008006" key="4">
    <source>
        <dbReference type="Google" id="ProtNLM"/>
    </source>
</evidence>
<accession>A0A4Y2F465</accession>